<dbReference type="InterPro" id="IPR002104">
    <property type="entry name" value="Integrase_catalytic"/>
</dbReference>
<evidence type="ECO:0000259" key="6">
    <source>
        <dbReference type="PROSITE" id="PS51898"/>
    </source>
</evidence>
<dbReference type="PANTHER" id="PTHR30629:SF2">
    <property type="entry name" value="PROPHAGE INTEGRASE INTS-RELATED"/>
    <property type="match status" value="1"/>
</dbReference>
<dbReference type="AlphaFoldDB" id="A0A1I4IB69"/>
<dbReference type="GO" id="GO:0003677">
    <property type="term" value="F:DNA binding"/>
    <property type="evidence" value="ECO:0007669"/>
    <property type="project" value="UniProtKB-UniRule"/>
</dbReference>
<gene>
    <name evidence="8" type="ORF">SAMN05216438_1151</name>
</gene>
<dbReference type="PROSITE" id="PS51898">
    <property type="entry name" value="TYR_RECOMBINASE"/>
    <property type="match status" value="1"/>
</dbReference>
<evidence type="ECO:0000256" key="5">
    <source>
        <dbReference type="PROSITE-ProRule" id="PRU01248"/>
    </source>
</evidence>
<keyword evidence="2" id="KW-0229">DNA integration</keyword>
<evidence type="ECO:0000259" key="7">
    <source>
        <dbReference type="PROSITE" id="PS51900"/>
    </source>
</evidence>
<dbReference type="InterPro" id="IPR013762">
    <property type="entry name" value="Integrase-like_cat_sf"/>
</dbReference>
<keyword evidence="3 5" id="KW-0238">DNA-binding</keyword>
<dbReference type="GO" id="GO:0006310">
    <property type="term" value="P:DNA recombination"/>
    <property type="evidence" value="ECO:0007669"/>
    <property type="project" value="UniProtKB-KW"/>
</dbReference>
<evidence type="ECO:0000313" key="8">
    <source>
        <dbReference type="EMBL" id="SFL51600.1"/>
    </source>
</evidence>
<name>A0A1I4IB69_9LACT</name>
<evidence type="ECO:0000256" key="2">
    <source>
        <dbReference type="ARBA" id="ARBA00022908"/>
    </source>
</evidence>
<evidence type="ECO:0000256" key="4">
    <source>
        <dbReference type="ARBA" id="ARBA00023172"/>
    </source>
</evidence>
<sequence length="399" mass="46401">MKVEDIKVGSLWSESRKNKFLWRMRYFNIVTKSEDKVSVTLTSNSNQAKTKARKILLTKAKRKIEQSELNVLNSNLNINSLTFSAVANLWLNDCSRRLKPSTLNNRRKQIKRFADEFGDQEMSQFTTFQIQVFFNSLNLKSGTVKGYFLTCKSIFDFAKRMEIISKDPTLNVKLSLSKKTLEDIKKQNRKLFTVEDLAKVLNRMRGSENPRTYFIALTIEFLFLTGLRYCELAALKEENYDYTRRIIKVETNLDYTKGVTKHTHTTTKTLSSYREVDLNDRAVEIIEEYLQANHDNTYVGYENHGYIFCTRSGQPHNIGHLNRAFKYYGKETGLDKQFSCHCMRHSHISLLAEMGINQKVVMQRVGHATSTITNNIYTHVTPNMSKELNQKMNRINKIS</sequence>
<dbReference type="Proteomes" id="UP000181969">
    <property type="component" value="Unassembled WGS sequence"/>
</dbReference>
<reference evidence="8 9" key="1">
    <citation type="submission" date="2016-10" db="EMBL/GenBank/DDBJ databases">
        <authorList>
            <person name="de Groot N.N."/>
        </authorList>
    </citation>
    <scope>NUCLEOTIDE SEQUENCE [LARGE SCALE GENOMIC DNA]</scope>
    <source>
        <strain evidence="8 9">M79</strain>
    </source>
</reference>
<dbReference type="Gene3D" id="1.10.443.10">
    <property type="entry name" value="Intergrase catalytic core"/>
    <property type="match status" value="1"/>
</dbReference>
<dbReference type="EMBL" id="FOTJ01000015">
    <property type="protein sequence ID" value="SFL51600.1"/>
    <property type="molecule type" value="Genomic_DNA"/>
</dbReference>
<proteinExistence type="inferred from homology"/>
<evidence type="ECO:0000256" key="1">
    <source>
        <dbReference type="ARBA" id="ARBA00008857"/>
    </source>
</evidence>
<dbReference type="InterPro" id="IPR010998">
    <property type="entry name" value="Integrase_recombinase_N"/>
</dbReference>
<dbReference type="Pfam" id="PF00589">
    <property type="entry name" value="Phage_integrase"/>
    <property type="match status" value="1"/>
</dbReference>
<dbReference type="CDD" id="cd01189">
    <property type="entry name" value="INT_ICEBs1_C_like"/>
    <property type="match status" value="1"/>
</dbReference>
<dbReference type="SUPFAM" id="SSF56349">
    <property type="entry name" value="DNA breaking-rejoining enzymes"/>
    <property type="match status" value="1"/>
</dbReference>
<accession>A0A1I4IB69</accession>
<dbReference type="InterPro" id="IPR011010">
    <property type="entry name" value="DNA_brk_join_enz"/>
</dbReference>
<feature type="domain" description="Tyr recombinase" evidence="6">
    <location>
        <begin position="187"/>
        <end position="390"/>
    </location>
</feature>
<dbReference type="Gene3D" id="1.10.150.130">
    <property type="match status" value="1"/>
</dbReference>
<dbReference type="PANTHER" id="PTHR30629">
    <property type="entry name" value="PROPHAGE INTEGRASE"/>
    <property type="match status" value="1"/>
</dbReference>
<comment type="similarity">
    <text evidence="1">Belongs to the 'phage' integrase family.</text>
</comment>
<dbReference type="OrthoDB" id="9803188at2"/>
<dbReference type="Pfam" id="PF14659">
    <property type="entry name" value="Phage_int_SAM_3"/>
    <property type="match status" value="1"/>
</dbReference>
<protein>
    <submittedName>
        <fullName evidence="8">Site-specific recombinase XerD</fullName>
    </submittedName>
</protein>
<dbReference type="PROSITE" id="PS51900">
    <property type="entry name" value="CB"/>
    <property type="match status" value="1"/>
</dbReference>
<dbReference type="InterPro" id="IPR044068">
    <property type="entry name" value="CB"/>
</dbReference>
<feature type="domain" description="Core-binding (CB)" evidence="7">
    <location>
        <begin position="81"/>
        <end position="159"/>
    </location>
</feature>
<dbReference type="GO" id="GO:0015074">
    <property type="term" value="P:DNA integration"/>
    <property type="evidence" value="ECO:0007669"/>
    <property type="project" value="UniProtKB-KW"/>
</dbReference>
<keyword evidence="4" id="KW-0233">DNA recombination</keyword>
<organism evidence="8 9">
    <name type="scientific">Lactococcus garvieae</name>
    <dbReference type="NCBI Taxonomy" id="1363"/>
    <lineage>
        <taxon>Bacteria</taxon>
        <taxon>Bacillati</taxon>
        <taxon>Bacillota</taxon>
        <taxon>Bacilli</taxon>
        <taxon>Lactobacillales</taxon>
        <taxon>Streptococcaceae</taxon>
        <taxon>Lactococcus</taxon>
    </lineage>
</organism>
<evidence type="ECO:0000256" key="3">
    <source>
        <dbReference type="ARBA" id="ARBA00023125"/>
    </source>
</evidence>
<evidence type="ECO:0000313" key="9">
    <source>
        <dbReference type="Proteomes" id="UP000181969"/>
    </source>
</evidence>
<dbReference type="InterPro" id="IPR004107">
    <property type="entry name" value="Integrase_SAM-like_N"/>
</dbReference>
<dbReference type="RefSeq" id="WP_074751743.1">
    <property type="nucleotide sequence ID" value="NZ_CAXVJC010000001.1"/>
</dbReference>
<dbReference type="InterPro" id="IPR050808">
    <property type="entry name" value="Phage_Integrase"/>
</dbReference>